<evidence type="ECO:0000259" key="12">
    <source>
        <dbReference type="PROSITE" id="PS51194"/>
    </source>
</evidence>
<evidence type="ECO:0000256" key="4">
    <source>
        <dbReference type="ARBA" id="ARBA00022801"/>
    </source>
</evidence>
<sequence length="543" mass="61523">MQRAIQELGYEAPSPIQAKSIPCLLAGHDLLGQAQTGTGKTAAFALPLLQRIDVTQKRPQALVLVPTRELAIQVAEAFQSYARHMEGFHVLPIYGGQSMDIQLRQLRRGVHVIVATPGRIMDHMRRESLSLDNLGAVVLDEADEMLKMGFIDDVEWILEHTPDDRQVALFSATMPEAVRKVAKRHLHNPEEIKIASKAATVDAIDQVYWYLSESQKLEALTRLLEVEDFDAMIIFVRTKTATVELAEKLEARGYSASPLNGDMNQQLRERTIDRLKKKALDVVVATDVAARGLDVERMSHVVNYDIPYDTEAYIHRIGRTGRAGRKGKAILFVTNRERRLLGAIEKATRKPIKEMQLPSRHAVAERRIEQFKQMLSTIVEDEDLAFFRDTVTDIAREQGLEVLDIAAALTWQAQRERPFIVEDSVTAPPPKAPTREFRERDRDRDRDYGDADKKRKKKDKIREMDADSARYRIEVGREHGVNPKDIVGAIANEGGIPGKRIGHIKLHDTYSFVDLPADLPAQTVKVLQKLWVRNRQLNLRLVD</sequence>
<comment type="subcellular location">
    <subcellularLocation>
        <location evidence="1 9">Cytoplasm</location>
    </subcellularLocation>
</comment>
<comment type="similarity">
    <text evidence="9">Belongs to the DEAD box helicase family. DeaD/CsdA subfamily.</text>
</comment>
<dbReference type="PANTHER" id="PTHR47963">
    <property type="entry name" value="DEAD-BOX ATP-DEPENDENT RNA HELICASE 47, MITOCHONDRIAL"/>
    <property type="match status" value="1"/>
</dbReference>
<dbReference type="CDD" id="cd18787">
    <property type="entry name" value="SF2_C_DEAD"/>
    <property type="match status" value="1"/>
</dbReference>
<dbReference type="GO" id="GO:0005524">
    <property type="term" value="F:ATP binding"/>
    <property type="evidence" value="ECO:0007669"/>
    <property type="project" value="UniProtKB-UniRule"/>
</dbReference>
<name>A0A8D4VNZ0_9GAMM</name>
<dbReference type="AlphaFoldDB" id="A0A8D4VNZ0"/>
<evidence type="ECO:0000256" key="8">
    <source>
        <dbReference type="ARBA" id="ARBA00047984"/>
    </source>
</evidence>
<dbReference type="HAMAP" id="MF_00964">
    <property type="entry name" value="DEAD_helicase_DeaD"/>
    <property type="match status" value="1"/>
</dbReference>
<dbReference type="GO" id="GO:0033592">
    <property type="term" value="F:RNA strand annealing activity"/>
    <property type="evidence" value="ECO:0007669"/>
    <property type="project" value="TreeGrafter"/>
</dbReference>
<proteinExistence type="inferred from homology"/>
<dbReference type="GO" id="GO:0070417">
    <property type="term" value="P:cellular response to cold"/>
    <property type="evidence" value="ECO:0007669"/>
    <property type="project" value="InterPro"/>
</dbReference>
<dbReference type="Pfam" id="PF00271">
    <property type="entry name" value="Helicase_C"/>
    <property type="match status" value="1"/>
</dbReference>
<evidence type="ECO:0000256" key="3">
    <source>
        <dbReference type="ARBA" id="ARBA00022741"/>
    </source>
</evidence>
<dbReference type="PROSITE" id="PS51192">
    <property type="entry name" value="HELICASE_ATP_BIND_1"/>
    <property type="match status" value="1"/>
</dbReference>
<accession>A0A8D4VNZ0</accession>
<keyword evidence="9" id="KW-0346">Stress response</keyword>
<gene>
    <name evidence="13" type="primary">deaD-1</name>
    <name evidence="9" type="synonym">csdA</name>
    <name evidence="9" type="synonym">deaD</name>
    <name evidence="13" type="ORF">MoryE10_19960</name>
</gene>
<keyword evidence="4 9" id="KW-0378">Hydrolase</keyword>
<evidence type="ECO:0000256" key="1">
    <source>
        <dbReference type="ARBA" id="ARBA00004496"/>
    </source>
</evidence>
<dbReference type="SMART" id="SM00487">
    <property type="entry name" value="DEXDc"/>
    <property type="match status" value="1"/>
</dbReference>
<organism evidence="13 14">
    <name type="scientific">Methylogaea oryzae</name>
    <dbReference type="NCBI Taxonomy" id="1295382"/>
    <lineage>
        <taxon>Bacteria</taxon>
        <taxon>Pseudomonadati</taxon>
        <taxon>Pseudomonadota</taxon>
        <taxon>Gammaproteobacteria</taxon>
        <taxon>Methylococcales</taxon>
        <taxon>Methylococcaceae</taxon>
        <taxon>Methylogaea</taxon>
    </lineage>
</organism>
<feature type="region of interest" description="Disordered" evidence="10">
    <location>
        <begin position="420"/>
        <end position="462"/>
    </location>
</feature>
<dbReference type="PROSITE" id="PS51194">
    <property type="entry name" value="HELICASE_CTER"/>
    <property type="match status" value="1"/>
</dbReference>
<dbReference type="GO" id="GO:0005829">
    <property type="term" value="C:cytosol"/>
    <property type="evidence" value="ECO:0007669"/>
    <property type="project" value="TreeGrafter"/>
</dbReference>
<dbReference type="InterPro" id="IPR000629">
    <property type="entry name" value="RNA-helicase_DEAD-box_CS"/>
</dbReference>
<dbReference type="GO" id="GO:0005840">
    <property type="term" value="C:ribosome"/>
    <property type="evidence" value="ECO:0007669"/>
    <property type="project" value="TreeGrafter"/>
</dbReference>
<keyword evidence="5 9" id="KW-0347">Helicase</keyword>
<keyword evidence="14" id="KW-1185">Reference proteome</keyword>
<dbReference type="CDD" id="cd12499">
    <property type="entry name" value="RRM_EcCsdA_like"/>
    <property type="match status" value="1"/>
</dbReference>
<dbReference type="FunFam" id="3.40.50.300:FF:000108">
    <property type="entry name" value="ATP-dependent RNA helicase RhlE"/>
    <property type="match status" value="1"/>
</dbReference>
<dbReference type="InterPro" id="IPR011545">
    <property type="entry name" value="DEAD/DEAH_box_helicase_dom"/>
</dbReference>
<dbReference type="Pfam" id="PF00270">
    <property type="entry name" value="DEAD"/>
    <property type="match status" value="1"/>
</dbReference>
<comment type="function">
    <text evidence="9">DEAD-box RNA helicase involved in various cellular processes at low temperature, including ribosome biogenesis, mRNA degradation and translation initiation.</text>
</comment>
<dbReference type="FunFam" id="3.30.70.330:FF:000068">
    <property type="entry name" value="ATP-dependent RNA helicase DeaD"/>
    <property type="match status" value="1"/>
</dbReference>
<comment type="catalytic activity">
    <reaction evidence="8 9">
        <text>ATP + H2O = ADP + phosphate + H(+)</text>
        <dbReference type="Rhea" id="RHEA:13065"/>
        <dbReference type="ChEBI" id="CHEBI:15377"/>
        <dbReference type="ChEBI" id="CHEBI:15378"/>
        <dbReference type="ChEBI" id="CHEBI:30616"/>
        <dbReference type="ChEBI" id="CHEBI:43474"/>
        <dbReference type="ChEBI" id="CHEBI:456216"/>
        <dbReference type="EC" id="3.6.4.13"/>
    </reaction>
</comment>
<evidence type="ECO:0000313" key="13">
    <source>
        <dbReference type="EMBL" id="BBL71390.1"/>
    </source>
</evidence>
<dbReference type="PROSITE" id="PS00039">
    <property type="entry name" value="DEAD_ATP_HELICASE"/>
    <property type="match status" value="1"/>
</dbReference>
<dbReference type="EC" id="3.6.4.13" evidence="9"/>
<feature type="domain" description="Helicase ATP-binding" evidence="11">
    <location>
        <begin position="21"/>
        <end position="192"/>
    </location>
</feature>
<dbReference type="Pfam" id="PF03880">
    <property type="entry name" value="DbpA"/>
    <property type="match status" value="1"/>
</dbReference>
<dbReference type="Proteomes" id="UP000824988">
    <property type="component" value="Chromosome"/>
</dbReference>
<dbReference type="InterPro" id="IPR034415">
    <property type="entry name" value="CsdA_RRM"/>
</dbReference>
<dbReference type="CDD" id="cd00268">
    <property type="entry name" value="DEADc"/>
    <property type="match status" value="1"/>
</dbReference>
<evidence type="ECO:0000256" key="9">
    <source>
        <dbReference type="HAMAP-Rule" id="MF_00964"/>
    </source>
</evidence>
<evidence type="ECO:0000259" key="11">
    <source>
        <dbReference type="PROSITE" id="PS51192"/>
    </source>
</evidence>
<dbReference type="GO" id="GO:0016787">
    <property type="term" value="F:hydrolase activity"/>
    <property type="evidence" value="ECO:0007669"/>
    <property type="project" value="UniProtKB-KW"/>
</dbReference>
<evidence type="ECO:0000313" key="14">
    <source>
        <dbReference type="Proteomes" id="UP000824988"/>
    </source>
</evidence>
<evidence type="ECO:0000256" key="7">
    <source>
        <dbReference type="ARBA" id="ARBA00022884"/>
    </source>
</evidence>
<dbReference type="GO" id="GO:0003724">
    <property type="term" value="F:RNA helicase activity"/>
    <property type="evidence" value="ECO:0007669"/>
    <property type="project" value="UniProtKB-UniRule"/>
</dbReference>
<keyword evidence="7 9" id="KW-0694">RNA-binding</keyword>
<dbReference type="GO" id="GO:0006401">
    <property type="term" value="P:RNA catabolic process"/>
    <property type="evidence" value="ECO:0007669"/>
    <property type="project" value="UniProtKB-UniRule"/>
</dbReference>
<dbReference type="EMBL" id="AP019782">
    <property type="protein sequence ID" value="BBL71390.1"/>
    <property type="molecule type" value="Genomic_DNA"/>
</dbReference>
<evidence type="ECO:0000256" key="5">
    <source>
        <dbReference type="ARBA" id="ARBA00022806"/>
    </source>
</evidence>
<feature type="compositionally biased region" description="Basic and acidic residues" evidence="10">
    <location>
        <begin position="433"/>
        <end position="453"/>
    </location>
</feature>
<dbReference type="InterPro" id="IPR005580">
    <property type="entry name" value="DbpA/CsdA_RNA-bd_dom"/>
</dbReference>
<evidence type="ECO:0000256" key="6">
    <source>
        <dbReference type="ARBA" id="ARBA00022840"/>
    </source>
</evidence>
<dbReference type="PANTHER" id="PTHR47963:SF8">
    <property type="entry name" value="ATP-DEPENDENT RNA HELICASE DEAD"/>
    <property type="match status" value="1"/>
</dbReference>
<dbReference type="GO" id="GO:0000027">
    <property type="term" value="P:ribosomal large subunit assembly"/>
    <property type="evidence" value="ECO:0007669"/>
    <property type="project" value="UniProtKB-UniRule"/>
</dbReference>
<feature type="domain" description="Helicase C-terminal" evidence="12">
    <location>
        <begin position="203"/>
        <end position="363"/>
    </location>
</feature>
<dbReference type="KEGG" id="moz:MoryE10_19960"/>
<evidence type="ECO:0000256" key="2">
    <source>
        <dbReference type="ARBA" id="ARBA00022490"/>
    </source>
</evidence>
<keyword evidence="6 9" id="KW-0067">ATP-binding</keyword>
<dbReference type="InterPro" id="IPR001650">
    <property type="entry name" value="Helicase_C-like"/>
</dbReference>
<dbReference type="Pfam" id="PF25399">
    <property type="entry name" value="DeaD_dimer"/>
    <property type="match status" value="1"/>
</dbReference>
<dbReference type="SMART" id="SM00490">
    <property type="entry name" value="HELICc"/>
    <property type="match status" value="1"/>
</dbReference>
<dbReference type="InterPro" id="IPR057325">
    <property type="entry name" value="DeaD_dimer"/>
</dbReference>
<dbReference type="InterPro" id="IPR044742">
    <property type="entry name" value="DEAD/DEAH_RhlB"/>
</dbReference>
<dbReference type="InterPro" id="IPR014001">
    <property type="entry name" value="Helicase_ATP-bd"/>
</dbReference>
<dbReference type="InterPro" id="IPR050547">
    <property type="entry name" value="DEAD_box_RNA_helicases"/>
</dbReference>
<dbReference type="InterPro" id="IPR028618">
    <property type="entry name" value="DEAD_helicase_DeaD"/>
</dbReference>
<keyword evidence="2 9" id="KW-0963">Cytoplasm</keyword>
<keyword evidence="3 9" id="KW-0547">Nucleotide-binding</keyword>
<protein>
    <recommendedName>
        <fullName evidence="9">ATP-dependent RNA helicase DeaD</fullName>
        <ecNumber evidence="9">3.6.4.13</ecNumber>
    </recommendedName>
    <alternativeName>
        <fullName evidence="9">Cold-shock DEAD box protein A</fullName>
    </alternativeName>
</protein>
<evidence type="ECO:0000256" key="10">
    <source>
        <dbReference type="SAM" id="MobiDB-lite"/>
    </source>
</evidence>
<reference evidence="13" key="1">
    <citation type="submission" date="2019-06" db="EMBL/GenBank/DDBJ databases">
        <title>Complete genome sequence of Methylogaea oryzae strain JCM16910.</title>
        <authorList>
            <person name="Asakawa S."/>
        </authorList>
    </citation>
    <scope>NUCLEOTIDE SEQUENCE</scope>
    <source>
        <strain evidence="13">E10</strain>
    </source>
</reference>